<comment type="caution">
    <text evidence="2">The sequence shown here is derived from an EMBL/GenBank/DDBJ whole genome shotgun (WGS) entry which is preliminary data.</text>
</comment>
<name>A0ABX1K7A0_9CELL</name>
<feature type="transmembrane region" description="Helical" evidence="1">
    <location>
        <begin position="43"/>
        <end position="63"/>
    </location>
</feature>
<sequence length="208" mass="22124">MPRTSTSPSPTVTSDASDVGWWDRGARIVRVVRARGWWDDRTAAVATLLFGLVLIGLGVASPAPPWVPDSVAERVGLWHVALLVVASTALVVKRRHPVGVLLVAAGCALLDAALGGSVATLVALFDALYTAALLTRETVRRRIVVTVVVLVVVTPLVVLALGAPPREAVLLLLQSVAIYGTPLWWAHDVRRRDELAALESDRAAAEGR</sequence>
<organism evidence="2 3">
    <name type="scientific">Cellulomonas septica</name>
    <dbReference type="NCBI Taxonomy" id="285080"/>
    <lineage>
        <taxon>Bacteria</taxon>
        <taxon>Bacillati</taxon>
        <taxon>Actinomycetota</taxon>
        <taxon>Actinomycetes</taxon>
        <taxon>Micrococcales</taxon>
        <taxon>Cellulomonadaceae</taxon>
        <taxon>Cellulomonas</taxon>
    </lineage>
</organism>
<feature type="transmembrane region" description="Helical" evidence="1">
    <location>
        <begin position="143"/>
        <end position="161"/>
    </location>
</feature>
<dbReference type="EMBL" id="JAAXOY010000764">
    <property type="protein sequence ID" value="NKY41517.1"/>
    <property type="molecule type" value="Genomic_DNA"/>
</dbReference>
<reference evidence="2 3" key="1">
    <citation type="submission" date="2020-04" db="EMBL/GenBank/DDBJ databases">
        <title>MicrobeNet Type strains.</title>
        <authorList>
            <person name="Nicholson A.C."/>
        </authorList>
    </citation>
    <scope>NUCLEOTIDE SEQUENCE [LARGE SCALE GENOMIC DNA]</scope>
    <source>
        <strain evidence="2 3">ATCC BAA-787</strain>
    </source>
</reference>
<evidence type="ECO:0000256" key="1">
    <source>
        <dbReference type="SAM" id="Phobius"/>
    </source>
</evidence>
<evidence type="ECO:0008006" key="4">
    <source>
        <dbReference type="Google" id="ProtNLM"/>
    </source>
</evidence>
<proteinExistence type="predicted"/>
<dbReference type="Proteomes" id="UP000777774">
    <property type="component" value="Unassembled WGS sequence"/>
</dbReference>
<feature type="transmembrane region" description="Helical" evidence="1">
    <location>
        <begin position="168"/>
        <end position="186"/>
    </location>
</feature>
<protein>
    <recommendedName>
        <fullName evidence="4">Sensor histidine kinase</fullName>
    </recommendedName>
</protein>
<accession>A0ABX1K7A0</accession>
<evidence type="ECO:0000313" key="2">
    <source>
        <dbReference type="EMBL" id="NKY41517.1"/>
    </source>
</evidence>
<keyword evidence="1" id="KW-0472">Membrane</keyword>
<evidence type="ECO:0000313" key="3">
    <source>
        <dbReference type="Proteomes" id="UP000777774"/>
    </source>
</evidence>
<feature type="transmembrane region" description="Helical" evidence="1">
    <location>
        <begin position="99"/>
        <end position="123"/>
    </location>
</feature>
<feature type="transmembrane region" description="Helical" evidence="1">
    <location>
        <begin position="75"/>
        <end position="92"/>
    </location>
</feature>
<feature type="non-terminal residue" evidence="2">
    <location>
        <position position="208"/>
    </location>
</feature>
<keyword evidence="1" id="KW-0812">Transmembrane</keyword>
<gene>
    <name evidence="2" type="ORF">HGA02_18945</name>
</gene>
<keyword evidence="1" id="KW-1133">Transmembrane helix</keyword>
<keyword evidence="3" id="KW-1185">Reference proteome</keyword>